<protein>
    <recommendedName>
        <fullName evidence="3">Capsid maturation protease</fullName>
    </recommendedName>
</protein>
<dbReference type="EMBL" id="JBIVPC010000005">
    <property type="protein sequence ID" value="MFJ6036562.1"/>
    <property type="molecule type" value="Genomic_DNA"/>
</dbReference>
<proteinExistence type="predicted"/>
<name>A0ABW8H8N9_9ACTN</name>
<comment type="caution">
    <text evidence="1">The sequence shown here is derived from an EMBL/GenBank/DDBJ whole genome shotgun (WGS) entry which is preliminary data.</text>
</comment>
<dbReference type="Proteomes" id="UP001617907">
    <property type="component" value="Unassembled WGS sequence"/>
</dbReference>
<sequence>MSPSPEAVAHMEARRRLALATSLATHRMWNRVDRDNLHQSWLANVGNVLALVVASQMKAAEMTSPWLNRLLGPENEDRPGANRIVPAAFAGVDGAGRPLGGVLMAPVWTALRLVTAGRPIVQAMLAGQSLLDAIVQTAIADIGRAADSVGMTARPAVTGYIRVVEGGACSRCIILAGAEYHTDKAFLRHPRCKCGMEPVTRSHTPDVPMPKDIVAAMSEEQRRKTFGEAGAKALAEGADVGQLVNARRGMQSAVVYGRKLQITTEGTTRRGFAAHRLIAEKGAAKAGGSRFGEATTKRLRSKTPRLMPEEIFRIADGNREHAVRLLHLHGYIA</sequence>
<reference evidence="1 2" key="1">
    <citation type="submission" date="2024-10" db="EMBL/GenBank/DDBJ databases">
        <title>The Natural Products Discovery Center: Release of the First 8490 Sequenced Strains for Exploring Actinobacteria Biosynthetic Diversity.</title>
        <authorList>
            <person name="Kalkreuter E."/>
            <person name="Kautsar S.A."/>
            <person name="Yang D."/>
            <person name="Bader C.D."/>
            <person name="Teijaro C.N."/>
            <person name="Fluegel L."/>
            <person name="Davis C.M."/>
            <person name="Simpson J.R."/>
            <person name="Lauterbach L."/>
            <person name="Steele A.D."/>
            <person name="Gui C."/>
            <person name="Meng S."/>
            <person name="Li G."/>
            <person name="Viehrig K."/>
            <person name="Ye F."/>
            <person name="Su P."/>
            <person name="Kiefer A.F."/>
            <person name="Nichols A."/>
            <person name="Cepeda A.J."/>
            <person name="Yan W."/>
            <person name="Fan B."/>
            <person name="Jiang Y."/>
            <person name="Adhikari A."/>
            <person name="Zheng C.-J."/>
            <person name="Schuster L."/>
            <person name="Cowan T.M."/>
            <person name="Smanski M.J."/>
            <person name="Chevrette M.G."/>
            <person name="De Carvalho L.P.S."/>
            <person name="Shen B."/>
        </authorList>
    </citation>
    <scope>NUCLEOTIDE SEQUENCE [LARGE SCALE GENOMIC DNA]</scope>
    <source>
        <strain evidence="1 2">NPDC093086</strain>
    </source>
</reference>
<evidence type="ECO:0000313" key="2">
    <source>
        <dbReference type="Proteomes" id="UP001617907"/>
    </source>
</evidence>
<gene>
    <name evidence="1" type="ORF">ACIQFM_09895</name>
</gene>
<accession>A0ABW8H8N9</accession>
<organism evidence="1 2">
    <name type="scientific">Streptomyces ardesiacus</name>
    <dbReference type="NCBI Taxonomy" id="285564"/>
    <lineage>
        <taxon>Bacteria</taxon>
        <taxon>Bacillati</taxon>
        <taxon>Actinomycetota</taxon>
        <taxon>Actinomycetes</taxon>
        <taxon>Kitasatosporales</taxon>
        <taxon>Streptomycetaceae</taxon>
        <taxon>Streptomyces</taxon>
    </lineage>
</organism>
<dbReference type="RefSeq" id="WP_350890782.1">
    <property type="nucleotide sequence ID" value="NZ_JBEOTR010000011.1"/>
</dbReference>
<evidence type="ECO:0008006" key="3">
    <source>
        <dbReference type="Google" id="ProtNLM"/>
    </source>
</evidence>
<keyword evidence="2" id="KW-1185">Reference proteome</keyword>
<evidence type="ECO:0000313" key="1">
    <source>
        <dbReference type="EMBL" id="MFJ6036562.1"/>
    </source>
</evidence>